<dbReference type="Pfam" id="PF00400">
    <property type="entry name" value="WD40"/>
    <property type="match status" value="5"/>
</dbReference>
<feature type="repeat" description="WD" evidence="7">
    <location>
        <begin position="485"/>
        <end position="526"/>
    </location>
</feature>
<evidence type="ECO:0000256" key="3">
    <source>
        <dbReference type="ARBA" id="ARBA00022737"/>
    </source>
</evidence>
<evidence type="ECO:0000313" key="11">
    <source>
        <dbReference type="Proteomes" id="UP000316726"/>
    </source>
</evidence>
<dbReference type="SMART" id="SM00320">
    <property type="entry name" value="WD40"/>
    <property type="match status" value="5"/>
</dbReference>
<keyword evidence="10" id="KW-0648">Protein biosynthesis</keyword>
<gene>
    <name evidence="10" type="ORF">A3770_03p26410</name>
</gene>
<dbReference type="PANTHER" id="PTHR19879">
    <property type="entry name" value="TRANSCRIPTION INITIATION FACTOR TFIID"/>
    <property type="match status" value="1"/>
</dbReference>
<dbReference type="InterPro" id="IPR037264">
    <property type="entry name" value="TFIID_NTD2_sf"/>
</dbReference>
<dbReference type="Gene3D" id="2.130.10.10">
    <property type="entry name" value="YVTN repeat-like/Quinoprotein amine dehydrogenase"/>
    <property type="match status" value="3"/>
</dbReference>
<protein>
    <submittedName>
        <fullName evidence="10">Subunit 5 of transcription initiation factor TFIID</fullName>
    </submittedName>
</protein>
<dbReference type="CDD" id="cd00200">
    <property type="entry name" value="WD40"/>
    <property type="match status" value="1"/>
</dbReference>
<evidence type="ECO:0000256" key="1">
    <source>
        <dbReference type="ARBA" id="ARBA00004123"/>
    </source>
</evidence>
<dbReference type="Gene3D" id="1.25.40.500">
    <property type="entry name" value="TFIID subunit TAF5, NTD2 domain"/>
    <property type="match status" value="1"/>
</dbReference>
<dbReference type="SUPFAM" id="SSF50978">
    <property type="entry name" value="WD40 repeat-like"/>
    <property type="match status" value="1"/>
</dbReference>
<dbReference type="InterPro" id="IPR001680">
    <property type="entry name" value="WD40_rpt"/>
</dbReference>
<feature type="domain" description="TFIID subunit TAF5 NTD2" evidence="9">
    <location>
        <begin position="74"/>
        <end position="202"/>
    </location>
</feature>
<dbReference type="STRING" id="1764295.A0A5B8MI45"/>
<dbReference type="InterPro" id="IPR036322">
    <property type="entry name" value="WD40_repeat_dom_sf"/>
</dbReference>
<keyword evidence="2 7" id="KW-0853">WD repeat</keyword>
<keyword evidence="5" id="KW-0804">Transcription</keyword>
<dbReference type="PROSITE" id="PS00678">
    <property type="entry name" value="WD_REPEATS_1"/>
    <property type="match status" value="2"/>
</dbReference>
<comment type="subcellular location">
    <subcellularLocation>
        <location evidence="1">Nucleus</location>
    </subcellularLocation>
</comment>
<keyword evidence="6" id="KW-0539">Nucleus</keyword>
<evidence type="ECO:0000256" key="5">
    <source>
        <dbReference type="ARBA" id="ARBA00023163"/>
    </source>
</evidence>
<dbReference type="GO" id="GO:0003743">
    <property type="term" value="F:translation initiation factor activity"/>
    <property type="evidence" value="ECO:0007669"/>
    <property type="project" value="UniProtKB-KW"/>
</dbReference>
<evidence type="ECO:0000259" key="9">
    <source>
        <dbReference type="Pfam" id="PF04494"/>
    </source>
</evidence>
<dbReference type="AlphaFoldDB" id="A0A5B8MI45"/>
<dbReference type="Proteomes" id="UP000316726">
    <property type="component" value="Chromosome 3"/>
</dbReference>
<dbReference type="InterPro" id="IPR015943">
    <property type="entry name" value="WD40/YVTN_repeat-like_dom_sf"/>
</dbReference>
<dbReference type="CDD" id="cd08044">
    <property type="entry name" value="TAF5_NTD2"/>
    <property type="match status" value="1"/>
</dbReference>
<dbReference type="GO" id="GO:0006367">
    <property type="term" value="P:transcription initiation at RNA polymerase II promoter"/>
    <property type="evidence" value="ECO:0007669"/>
    <property type="project" value="TreeGrafter"/>
</dbReference>
<feature type="compositionally biased region" description="Acidic residues" evidence="8">
    <location>
        <begin position="374"/>
        <end position="388"/>
    </location>
</feature>
<feature type="repeat" description="WD" evidence="7">
    <location>
        <begin position="401"/>
        <end position="442"/>
    </location>
</feature>
<evidence type="ECO:0000256" key="2">
    <source>
        <dbReference type="ARBA" id="ARBA00022574"/>
    </source>
</evidence>
<dbReference type="GO" id="GO:0005669">
    <property type="term" value="C:transcription factor TFIID complex"/>
    <property type="evidence" value="ECO:0007669"/>
    <property type="project" value="TreeGrafter"/>
</dbReference>
<proteinExistence type="predicted"/>
<dbReference type="PROSITE" id="PS50082">
    <property type="entry name" value="WD_REPEATS_2"/>
    <property type="match status" value="4"/>
</dbReference>
<dbReference type="InterPro" id="IPR007582">
    <property type="entry name" value="TFIID_NTD2"/>
</dbReference>
<evidence type="ECO:0000256" key="8">
    <source>
        <dbReference type="SAM" id="MobiDB-lite"/>
    </source>
</evidence>
<feature type="repeat" description="WD" evidence="7">
    <location>
        <begin position="443"/>
        <end position="484"/>
    </location>
</feature>
<feature type="repeat" description="WD" evidence="7">
    <location>
        <begin position="528"/>
        <end position="569"/>
    </location>
</feature>
<dbReference type="InterPro" id="IPR019775">
    <property type="entry name" value="WD40_repeat_CS"/>
</dbReference>
<keyword evidence="4" id="KW-0805">Transcription regulation</keyword>
<dbReference type="SUPFAM" id="SSF160897">
    <property type="entry name" value="Taf5 N-terminal domain-like"/>
    <property type="match status" value="1"/>
</dbReference>
<sequence length="641" mass="71266">MTTLKNDSGASDLDWVVIQYLHKNSCFDAEKSFLKHLATKQGVDVIPPKQVLQDDYLKYLVMSKLFPESVDGVRNYTMSYQELYKFVTGLIDIYREDLQRLLYPIFIYCLLDLIYLQKTVEFKDFFDTNCSLIEELAVPGRVEELDQLRKLRSEQDIDHNPVASKFWHSRAAVGLSEQSFDLLTRFLHDHKHYNILRILHERLNIEFYPGIPVKTKLEPISIEDAIPMSIKEEATAANTEVIQLGLLPDTLEDKVVMTAEDMEKATKEDKEGIKESSSSKKTKRTKMLFLGNDKRIKKAIPLATWADEIADKFKRDISNRERLNRERLPSICCATFLNTHRMTTACHMLANEVDIAAGFGDSSIQLRSLKPSEGEDDVDGMEEDDEDLGNATVPPGQAVELLGHSGPITALSSSLDETFLLSASCDASVRLWSLELKRCLVSFKSHSGPVWDVAVCPRSPYFATGGWDGTARVWSTEHSKPLRLLVGHMSDVDSVAWHPNAHYVATGSSDCTVRLWDVATGKAVRVLTGGHKHKVSSVAVSPNGKLAASGAVDGSVAVWDLGESKLLGQFSTGGSIWSLDFDRYGSMLASGDANGVVGLWDAGSAIPSPLASYETKDTPVYNVHFSRTNLLFAMAEFSNNP</sequence>
<keyword evidence="3" id="KW-0677">Repeat</keyword>
<evidence type="ECO:0000256" key="7">
    <source>
        <dbReference type="PROSITE-ProRule" id="PRU00221"/>
    </source>
</evidence>
<feature type="region of interest" description="Disordered" evidence="8">
    <location>
        <begin position="370"/>
        <end position="390"/>
    </location>
</feature>
<keyword evidence="10" id="KW-0396">Initiation factor</keyword>
<dbReference type="OrthoDB" id="674604at2759"/>
<organism evidence="10 11">
    <name type="scientific">Chloropicon primus</name>
    <dbReference type="NCBI Taxonomy" id="1764295"/>
    <lineage>
        <taxon>Eukaryota</taxon>
        <taxon>Viridiplantae</taxon>
        <taxon>Chlorophyta</taxon>
        <taxon>Chloropicophyceae</taxon>
        <taxon>Chloropicales</taxon>
        <taxon>Chloropicaceae</taxon>
        <taxon>Chloropicon</taxon>
    </lineage>
</organism>
<dbReference type="PROSITE" id="PS50294">
    <property type="entry name" value="WD_REPEATS_REGION"/>
    <property type="match status" value="4"/>
</dbReference>
<dbReference type="InterPro" id="IPR020472">
    <property type="entry name" value="WD40_PAC1"/>
</dbReference>
<dbReference type="EMBL" id="CP031036">
    <property type="protein sequence ID" value="QDZ20123.1"/>
    <property type="molecule type" value="Genomic_DNA"/>
</dbReference>
<dbReference type="PRINTS" id="PR00320">
    <property type="entry name" value="GPROTEINBRPT"/>
</dbReference>
<reference evidence="10 11" key="1">
    <citation type="submission" date="2018-07" db="EMBL/GenBank/DDBJ databases">
        <title>The complete nuclear genome of the prasinophyte Chloropicon primus (CCMP1205).</title>
        <authorList>
            <person name="Pombert J.-F."/>
            <person name="Otis C."/>
            <person name="Turmel M."/>
            <person name="Lemieux C."/>
        </authorList>
    </citation>
    <scope>NUCLEOTIDE SEQUENCE [LARGE SCALE GENOMIC DNA]</scope>
    <source>
        <strain evidence="10 11">CCMP1205</strain>
    </source>
</reference>
<evidence type="ECO:0000313" key="10">
    <source>
        <dbReference type="EMBL" id="QDZ20123.1"/>
    </source>
</evidence>
<accession>A0A5B8MI45</accession>
<evidence type="ECO:0000256" key="4">
    <source>
        <dbReference type="ARBA" id="ARBA00023015"/>
    </source>
</evidence>
<dbReference type="PANTHER" id="PTHR19879:SF1">
    <property type="entry name" value="CANNONBALL-RELATED"/>
    <property type="match status" value="1"/>
</dbReference>
<keyword evidence="11" id="KW-1185">Reference proteome</keyword>
<name>A0A5B8MI45_9CHLO</name>
<dbReference type="Pfam" id="PF04494">
    <property type="entry name" value="TFIID_NTD2"/>
    <property type="match status" value="1"/>
</dbReference>
<evidence type="ECO:0000256" key="6">
    <source>
        <dbReference type="ARBA" id="ARBA00023242"/>
    </source>
</evidence>
<dbReference type="GO" id="GO:0016251">
    <property type="term" value="F:RNA polymerase II general transcription initiation factor activity"/>
    <property type="evidence" value="ECO:0007669"/>
    <property type="project" value="TreeGrafter"/>
</dbReference>